<dbReference type="Proteomes" id="UP000828390">
    <property type="component" value="Unassembled WGS sequence"/>
</dbReference>
<dbReference type="EMBL" id="JAIWYP010000007">
    <property type="protein sequence ID" value="KAH3798218.1"/>
    <property type="molecule type" value="Genomic_DNA"/>
</dbReference>
<name>A0A9D4FG33_DREPO</name>
<reference evidence="1" key="1">
    <citation type="journal article" date="2019" name="bioRxiv">
        <title>The Genome of the Zebra Mussel, Dreissena polymorpha: A Resource for Invasive Species Research.</title>
        <authorList>
            <person name="McCartney M.A."/>
            <person name="Auch B."/>
            <person name="Kono T."/>
            <person name="Mallez S."/>
            <person name="Zhang Y."/>
            <person name="Obille A."/>
            <person name="Becker A."/>
            <person name="Abrahante J.E."/>
            <person name="Garbe J."/>
            <person name="Badalamenti J.P."/>
            <person name="Herman A."/>
            <person name="Mangelson H."/>
            <person name="Liachko I."/>
            <person name="Sullivan S."/>
            <person name="Sone E.D."/>
            <person name="Koren S."/>
            <person name="Silverstein K.A.T."/>
            <person name="Beckman K.B."/>
            <person name="Gohl D.M."/>
        </authorList>
    </citation>
    <scope>NUCLEOTIDE SEQUENCE</scope>
    <source>
        <strain evidence="1">Duluth1</strain>
        <tissue evidence="1">Whole animal</tissue>
    </source>
</reference>
<protein>
    <submittedName>
        <fullName evidence="1">Uncharacterized protein</fullName>
    </submittedName>
</protein>
<accession>A0A9D4FG33</accession>
<evidence type="ECO:0000313" key="1">
    <source>
        <dbReference type="EMBL" id="KAH3798218.1"/>
    </source>
</evidence>
<gene>
    <name evidence="1" type="ORF">DPMN_151812</name>
</gene>
<reference evidence="1" key="2">
    <citation type="submission" date="2020-11" db="EMBL/GenBank/DDBJ databases">
        <authorList>
            <person name="McCartney M.A."/>
            <person name="Auch B."/>
            <person name="Kono T."/>
            <person name="Mallez S."/>
            <person name="Becker A."/>
            <person name="Gohl D.M."/>
            <person name="Silverstein K.A.T."/>
            <person name="Koren S."/>
            <person name="Bechman K.B."/>
            <person name="Herman A."/>
            <person name="Abrahante J.E."/>
            <person name="Garbe J."/>
        </authorList>
    </citation>
    <scope>NUCLEOTIDE SEQUENCE</scope>
    <source>
        <strain evidence="1">Duluth1</strain>
        <tissue evidence="1">Whole animal</tissue>
    </source>
</reference>
<sequence length="134" mass="13846">MIWYVYSRKVTALNLSTSTSAPETSSASTTLTTAAQLTTTISKTPVTETTITSEPATEAAITTATETETATAPATDAAIPRTTTTTTSAPGPMIFQAPYASNTNCLSTPNMSCIDLKCQCAAPTKYNSASSSCI</sequence>
<organism evidence="1 2">
    <name type="scientific">Dreissena polymorpha</name>
    <name type="common">Zebra mussel</name>
    <name type="synonym">Mytilus polymorpha</name>
    <dbReference type="NCBI Taxonomy" id="45954"/>
    <lineage>
        <taxon>Eukaryota</taxon>
        <taxon>Metazoa</taxon>
        <taxon>Spiralia</taxon>
        <taxon>Lophotrochozoa</taxon>
        <taxon>Mollusca</taxon>
        <taxon>Bivalvia</taxon>
        <taxon>Autobranchia</taxon>
        <taxon>Heteroconchia</taxon>
        <taxon>Euheterodonta</taxon>
        <taxon>Imparidentia</taxon>
        <taxon>Neoheterodontei</taxon>
        <taxon>Myida</taxon>
        <taxon>Dreissenoidea</taxon>
        <taxon>Dreissenidae</taxon>
        <taxon>Dreissena</taxon>
    </lineage>
</organism>
<proteinExistence type="predicted"/>
<comment type="caution">
    <text evidence="1">The sequence shown here is derived from an EMBL/GenBank/DDBJ whole genome shotgun (WGS) entry which is preliminary data.</text>
</comment>
<dbReference type="AlphaFoldDB" id="A0A9D4FG33"/>
<evidence type="ECO:0000313" key="2">
    <source>
        <dbReference type="Proteomes" id="UP000828390"/>
    </source>
</evidence>
<keyword evidence="2" id="KW-1185">Reference proteome</keyword>